<evidence type="ECO:0000313" key="3">
    <source>
        <dbReference type="EMBL" id="NMO16508.1"/>
    </source>
</evidence>
<comment type="caution">
    <text evidence="3">The sequence shown here is derived from an EMBL/GenBank/DDBJ whole genome shotgun (WGS) entry which is preliminary data.</text>
</comment>
<dbReference type="PANTHER" id="PTHR22642">
    <property type="entry name" value="IMIDAZOLONEPROPIONASE"/>
    <property type="match status" value="1"/>
</dbReference>
<feature type="compositionally biased region" description="Polar residues" evidence="1">
    <location>
        <begin position="616"/>
        <end position="630"/>
    </location>
</feature>
<organism evidence="3 4">
    <name type="scientific">Pyxidicoccus fallax</name>
    <dbReference type="NCBI Taxonomy" id="394095"/>
    <lineage>
        <taxon>Bacteria</taxon>
        <taxon>Pseudomonadati</taxon>
        <taxon>Myxococcota</taxon>
        <taxon>Myxococcia</taxon>
        <taxon>Myxococcales</taxon>
        <taxon>Cystobacterineae</taxon>
        <taxon>Myxococcaceae</taxon>
        <taxon>Pyxidicoccus</taxon>
    </lineage>
</organism>
<dbReference type="Gene3D" id="2.30.40.10">
    <property type="entry name" value="Urease, subunit C, domain 1"/>
    <property type="match status" value="1"/>
</dbReference>
<proteinExistence type="predicted"/>
<dbReference type="Gene3D" id="3.10.310.70">
    <property type="match status" value="1"/>
</dbReference>
<dbReference type="InterPro" id="IPR032466">
    <property type="entry name" value="Metal_Hydrolase"/>
</dbReference>
<dbReference type="Gene3D" id="3.20.20.140">
    <property type="entry name" value="Metal-dependent hydrolases"/>
    <property type="match status" value="1"/>
</dbReference>
<dbReference type="GO" id="GO:0016810">
    <property type="term" value="F:hydrolase activity, acting on carbon-nitrogen (but not peptide) bonds"/>
    <property type="evidence" value="ECO:0007669"/>
    <property type="project" value="InterPro"/>
</dbReference>
<evidence type="ECO:0000313" key="4">
    <source>
        <dbReference type="Proteomes" id="UP000518300"/>
    </source>
</evidence>
<name>A0A848LHU7_9BACT</name>
<dbReference type="Proteomes" id="UP000518300">
    <property type="component" value="Unassembled WGS sequence"/>
</dbReference>
<dbReference type="PANTHER" id="PTHR22642:SF21">
    <property type="entry name" value="PERIPLASMIC PROTEIN"/>
    <property type="match status" value="1"/>
</dbReference>
<dbReference type="InterPro" id="IPR033932">
    <property type="entry name" value="YtcJ-like"/>
</dbReference>
<evidence type="ECO:0000259" key="2">
    <source>
        <dbReference type="Pfam" id="PF07969"/>
    </source>
</evidence>
<gene>
    <name evidence="3" type="ORF">HG543_16820</name>
</gene>
<dbReference type="Pfam" id="PF07969">
    <property type="entry name" value="Amidohydro_3"/>
    <property type="match status" value="1"/>
</dbReference>
<dbReference type="SUPFAM" id="SSF51338">
    <property type="entry name" value="Composite domain of metallo-dependent hydrolases"/>
    <property type="match status" value="1"/>
</dbReference>
<dbReference type="InterPro" id="IPR011059">
    <property type="entry name" value="Metal-dep_hydrolase_composite"/>
</dbReference>
<dbReference type="CDD" id="cd01300">
    <property type="entry name" value="YtcJ_like"/>
    <property type="match status" value="1"/>
</dbReference>
<dbReference type="RefSeq" id="WP_169345796.1">
    <property type="nucleotide sequence ID" value="NZ_JABBJJ010000069.1"/>
</dbReference>
<feature type="region of interest" description="Disordered" evidence="1">
    <location>
        <begin position="603"/>
        <end position="630"/>
    </location>
</feature>
<dbReference type="SUPFAM" id="SSF51556">
    <property type="entry name" value="Metallo-dependent hydrolases"/>
    <property type="match status" value="1"/>
</dbReference>
<dbReference type="AlphaFoldDB" id="A0A848LHU7"/>
<reference evidence="3 4" key="1">
    <citation type="submission" date="2020-04" db="EMBL/GenBank/DDBJ databases">
        <title>Draft genome of Pyxidicoccus fallax type strain.</title>
        <authorList>
            <person name="Whitworth D.E."/>
        </authorList>
    </citation>
    <scope>NUCLEOTIDE SEQUENCE [LARGE SCALE GENOMIC DNA]</scope>
    <source>
        <strain evidence="3 4">DSM 14698</strain>
    </source>
</reference>
<accession>A0A848LHU7</accession>
<sequence length="630" mass="68777">MRLSTVLGAASVAWVVLLTGCATRPASTEATAVARQQPPADLIVTHASVFTVDARQPRASAFAVKDGRFIAVGGDAEVAAYRGEKTRVIDARGHTVIPGLNDSHAHAVRGGRFYNLELRWDGVDSLERALAMVREQAGRTPEGQWVRVIGGWSPYQFKERRMPTVQELNEAAPETPTFVLFLYSQGLLNRAAVQALGLTEATPAPEGGRFEFVDGGAILHAEPNPLILYQMIARPPQLSAEEQLNSTLHFYRELNRLGMTSAVDAGGGGHAFPKDYGASQAVAHQGQMSVRIGYYLFPQTPGKEAEDFRRWTHEYQAGRSEAARLEHGFELEGGGEFLAHSAGDWENFLAPRPDLGARKAAGQDPAGDLYTVATLLVGNDWPIRQHATYGESIKVIMDVFEQVNREQGRFAPRWAIDHAETVRDEELRRIHAMGGGIAIQGRMAYAGESFVDRYGKDAARYAPPVRKMLGMGIPVGAGTDGTRVSSYNPWPALYWLVSGKTVGGTQLFADDNRLTREEALKLFTVGSAWFSREETVKGRIAPGQYADFAVLSDDYFTVPEERIKNIESLLTVVGGRVVYAAEPFQDVAPPALPPVRPAWSPVAHFGGYQNPKRESAQNSRNTSASTPHGP</sequence>
<keyword evidence="3" id="KW-0378">Hydrolase</keyword>
<protein>
    <submittedName>
        <fullName evidence="3">Amidohydrolase</fullName>
    </submittedName>
</protein>
<feature type="domain" description="Amidohydrolase 3" evidence="2">
    <location>
        <begin position="87"/>
        <end position="579"/>
    </location>
</feature>
<dbReference type="EMBL" id="JABBJJ010000069">
    <property type="protein sequence ID" value="NMO16508.1"/>
    <property type="molecule type" value="Genomic_DNA"/>
</dbReference>
<evidence type="ECO:0000256" key="1">
    <source>
        <dbReference type="SAM" id="MobiDB-lite"/>
    </source>
</evidence>
<keyword evidence="4" id="KW-1185">Reference proteome</keyword>
<dbReference type="PROSITE" id="PS51257">
    <property type="entry name" value="PROKAR_LIPOPROTEIN"/>
    <property type="match status" value="1"/>
</dbReference>
<dbReference type="InterPro" id="IPR013108">
    <property type="entry name" value="Amidohydro_3"/>
</dbReference>